<protein>
    <submittedName>
        <fullName evidence="1">Uncharacterized protein</fullName>
    </submittedName>
</protein>
<evidence type="ECO:0000313" key="1">
    <source>
        <dbReference type="EMBL" id="KAI3674998.1"/>
    </source>
</evidence>
<dbReference type="EMBL" id="CM042046">
    <property type="protein sequence ID" value="KAI3674998.1"/>
    <property type="molecule type" value="Genomic_DNA"/>
</dbReference>
<dbReference type="Proteomes" id="UP001056120">
    <property type="component" value="Linkage Group LG29"/>
</dbReference>
<evidence type="ECO:0000313" key="2">
    <source>
        <dbReference type="Proteomes" id="UP001056120"/>
    </source>
</evidence>
<organism evidence="1 2">
    <name type="scientific">Smallanthus sonchifolius</name>
    <dbReference type="NCBI Taxonomy" id="185202"/>
    <lineage>
        <taxon>Eukaryota</taxon>
        <taxon>Viridiplantae</taxon>
        <taxon>Streptophyta</taxon>
        <taxon>Embryophyta</taxon>
        <taxon>Tracheophyta</taxon>
        <taxon>Spermatophyta</taxon>
        <taxon>Magnoliopsida</taxon>
        <taxon>eudicotyledons</taxon>
        <taxon>Gunneridae</taxon>
        <taxon>Pentapetalae</taxon>
        <taxon>asterids</taxon>
        <taxon>campanulids</taxon>
        <taxon>Asterales</taxon>
        <taxon>Asteraceae</taxon>
        <taxon>Asteroideae</taxon>
        <taxon>Heliantheae alliance</taxon>
        <taxon>Millerieae</taxon>
        <taxon>Smallanthus</taxon>
    </lineage>
</organism>
<reference evidence="1 2" key="2">
    <citation type="journal article" date="2022" name="Mol. Ecol. Resour.">
        <title>The genomes of chicory, endive, great burdock and yacon provide insights into Asteraceae paleo-polyploidization history and plant inulin production.</title>
        <authorList>
            <person name="Fan W."/>
            <person name="Wang S."/>
            <person name="Wang H."/>
            <person name="Wang A."/>
            <person name="Jiang F."/>
            <person name="Liu H."/>
            <person name="Zhao H."/>
            <person name="Xu D."/>
            <person name="Zhang Y."/>
        </authorList>
    </citation>
    <scope>NUCLEOTIDE SEQUENCE [LARGE SCALE GENOMIC DNA]</scope>
    <source>
        <strain evidence="2">cv. Yunnan</strain>
        <tissue evidence="1">Leaves</tissue>
    </source>
</reference>
<sequence length="305" mass="32714">MPDGTREPGEAYNREHWLRHDYPVVRGSSLQATNLELEKTMDFAFGSGPSVQQDPFQAVQSVWNSPCSSNQVFTDLGGKQKTAAPAAKQVSKPQCVGPGAVPGPTSYKPQNMSSGFNYSRAVQGDKGSRKQQPAPPPVGSNSAELCPVIHPTAPKNPSINSTSHCSSMDIDTSNRFSVLDIPNSIKFNKLVESHDDLYPPDHGMGDDMDVEVSRSKSNDTEFCHLNREHADGSRILPESILSPPKSGGTSSSIQLGPGCSAKSYGISVEQKKVIANRLKNVGSVSVDLADQWCPGNGPTSMTFAR</sequence>
<reference evidence="2" key="1">
    <citation type="journal article" date="2022" name="Mol. Ecol. Resour.">
        <title>The genomes of chicory, endive, great burdock and yacon provide insights into Asteraceae palaeo-polyploidization history and plant inulin production.</title>
        <authorList>
            <person name="Fan W."/>
            <person name="Wang S."/>
            <person name="Wang H."/>
            <person name="Wang A."/>
            <person name="Jiang F."/>
            <person name="Liu H."/>
            <person name="Zhao H."/>
            <person name="Xu D."/>
            <person name="Zhang Y."/>
        </authorList>
    </citation>
    <scope>NUCLEOTIDE SEQUENCE [LARGE SCALE GENOMIC DNA]</scope>
    <source>
        <strain evidence="2">cv. Yunnan</strain>
    </source>
</reference>
<accession>A0ACB8XUR7</accession>
<gene>
    <name evidence="1" type="ORF">L1987_84578</name>
</gene>
<proteinExistence type="predicted"/>
<keyword evidence="2" id="KW-1185">Reference proteome</keyword>
<name>A0ACB8XUR7_9ASTR</name>
<comment type="caution">
    <text evidence="1">The sequence shown here is derived from an EMBL/GenBank/DDBJ whole genome shotgun (WGS) entry which is preliminary data.</text>
</comment>